<dbReference type="InterPro" id="IPR011047">
    <property type="entry name" value="Quinoprotein_ADH-like_sf"/>
</dbReference>
<protein>
    <submittedName>
        <fullName evidence="2">Outer membrane protein assembly factor BamB</fullName>
    </submittedName>
</protein>
<reference evidence="2 3" key="1">
    <citation type="submission" date="2020-10" db="EMBL/GenBank/DDBJ databases">
        <title>Sequencing the genomes of 1000 actinobacteria strains.</title>
        <authorList>
            <person name="Klenk H.-P."/>
        </authorList>
    </citation>
    <scope>NUCLEOTIDE SEQUENCE [LARGE SCALE GENOMIC DNA]</scope>
    <source>
        <strain evidence="2 3">DSM 45157</strain>
    </source>
</reference>
<comment type="caution">
    <text evidence="2">The sequence shown here is derived from an EMBL/GenBank/DDBJ whole genome shotgun (WGS) entry which is preliminary data.</text>
</comment>
<dbReference type="InterPro" id="IPR002372">
    <property type="entry name" value="PQQ_rpt_dom"/>
</dbReference>
<dbReference type="Pfam" id="PF13360">
    <property type="entry name" value="PQQ_2"/>
    <property type="match status" value="1"/>
</dbReference>
<evidence type="ECO:0000259" key="1">
    <source>
        <dbReference type="Pfam" id="PF13360"/>
    </source>
</evidence>
<dbReference type="Proteomes" id="UP000598217">
    <property type="component" value="Unassembled WGS sequence"/>
</dbReference>
<dbReference type="SUPFAM" id="SSF50998">
    <property type="entry name" value="Quinoprotein alcohol dehydrogenase-like"/>
    <property type="match status" value="1"/>
</dbReference>
<name>A0ABR9HLS5_9ACTN</name>
<proteinExistence type="predicted"/>
<evidence type="ECO:0000313" key="2">
    <source>
        <dbReference type="EMBL" id="MBE1459926.1"/>
    </source>
</evidence>
<dbReference type="InterPro" id="IPR015943">
    <property type="entry name" value="WD40/YVTN_repeat-like_dom_sf"/>
</dbReference>
<sequence length="355" mass="38919">MLLEGGAFALSGETGEELWSYYDRGEQLAGNVTDDGEYVVLHDEDSDRTVLLETDTGRIAHEYGLDLSEYEYTQTTSPHDLDAALGGITGETWVVRWEDSVSSYDLDTGEPVWAAADVPSCSDVGQVDSLTVQKEVVVAATTCFEHPEDKETVAWTVGWDFTSELVGLDPGTGEELWRVEHSIGRMPYDSLGRTITSRPGGLVYIDFNDPSLPLRYSLLDIEEREATHLETRSLLWTSQDGARLGLWDTETGDYLIQDRSGDVERTLERDGVSMSDDMVADGHRVGLEGGVLYLAEWTEDGSVPEGFARFEGFDSSTTFVWDRAESISVSNALSVPGGVAVAYRADGEPGVMGLR</sequence>
<organism evidence="2 3">
    <name type="scientific">Nocardiopsis terrae</name>
    <dbReference type="NCBI Taxonomy" id="372655"/>
    <lineage>
        <taxon>Bacteria</taxon>
        <taxon>Bacillati</taxon>
        <taxon>Actinomycetota</taxon>
        <taxon>Actinomycetes</taxon>
        <taxon>Streptosporangiales</taxon>
        <taxon>Nocardiopsidaceae</taxon>
        <taxon>Nocardiopsis</taxon>
    </lineage>
</organism>
<keyword evidence="3" id="KW-1185">Reference proteome</keyword>
<feature type="domain" description="Pyrrolo-quinoline quinone repeat" evidence="1">
    <location>
        <begin position="9"/>
        <end position="181"/>
    </location>
</feature>
<gene>
    <name evidence="2" type="ORF">H4W79_004140</name>
</gene>
<dbReference type="EMBL" id="JADBDY010000001">
    <property type="protein sequence ID" value="MBE1459926.1"/>
    <property type="molecule type" value="Genomic_DNA"/>
</dbReference>
<accession>A0ABR9HLS5</accession>
<dbReference type="Gene3D" id="2.130.10.10">
    <property type="entry name" value="YVTN repeat-like/Quinoprotein amine dehydrogenase"/>
    <property type="match status" value="1"/>
</dbReference>
<evidence type="ECO:0000313" key="3">
    <source>
        <dbReference type="Proteomes" id="UP000598217"/>
    </source>
</evidence>
<dbReference type="RefSeq" id="WP_373295672.1">
    <property type="nucleotide sequence ID" value="NZ_BMXJ01000007.1"/>
</dbReference>